<dbReference type="Proteomes" id="UP000658320">
    <property type="component" value="Unassembled WGS sequence"/>
</dbReference>
<name>A0A918FNG3_9ACTN</name>
<dbReference type="EMBL" id="BMSX01000039">
    <property type="protein sequence ID" value="GGR60258.1"/>
    <property type="molecule type" value="Genomic_DNA"/>
</dbReference>
<reference evidence="3" key="2">
    <citation type="submission" date="2020-09" db="EMBL/GenBank/DDBJ databases">
        <authorList>
            <person name="Sun Q."/>
            <person name="Ohkuma M."/>
        </authorList>
    </citation>
    <scope>NUCLEOTIDE SEQUENCE</scope>
    <source>
        <strain evidence="3">JCM 4346</strain>
    </source>
</reference>
<comment type="caution">
    <text evidence="3">The sequence shown here is derived from an EMBL/GenBank/DDBJ whole genome shotgun (WGS) entry which is preliminary data.</text>
</comment>
<protein>
    <recommendedName>
        <fullName evidence="2">Putative adhesin Stv domain-containing protein</fullName>
    </recommendedName>
</protein>
<gene>
    <name evidence="3" type="ORF">GCM10010251_91220</name>
</gene>
<dbReference type="Pfam" id="PF21527">
    <property type="entry name" value="Stv"/>
    <property type="match status" value="1"/>
</dbReference>
<keyword evidence="4" id="KW-1185">Reference proteome</keyword>
<proteinExistence type="predicted"/>
<reference evidence="3" key="1">
    <citation type="journal article" date="2014" name="Int. J. Syst. Evol. Microbiol.">
        <title>Complete genome sequence of Corynebacterium casei LMG S-19264T (=DSM 44701T), isolated from a smear-ripened cheese.</title>
        <authorList>
            <consortium name="US DOE Joint Genome Institute (JGI-PGF)"/>
            <person name="Walter F."/>
            <person name="Albersmeier A."/>
            <person name="Kalinowski J."/>
            <person name="Ruckert C."/>
        </authorList>
    </citation>
    <scope>NUCLEOTIDE SEQUENCE</scope>
    <source>
        <strain evidence="3">JCM 4346</strain>
    </source>
</reference>
<dbReference type="InterPro" id="IPR049002">
    <property type="entry name" value="Stv"/>
</dbReference>
<feature type="compositionally biased region" description="Basic and acidic residues" evidence="1">
    <location>
        <begin position="14"/>
        <end position="24"/>
    </location>
</feature>
<dbReference type="InterPro" id="IPR025459">
    <property type="entry name" value="DUF4279"/>
</dbReference>
<organism evidence="3 4">
    <name type="scientific">Streptomyces aurantiogriseus</name>
    <dbReference type="NCBI Taxonomy" id="66870"/>
    <lineage>
        <taxon>Bacteria</taxon>
        <taxon>Bacillati</taxon>
        <taxon>Actinomycetota</taxon>
        <taxon>Actinomycetes</taxon>
        <taxon>Kitasatosporales</taxon>
        <taxon>Streptomycetaceae</taxon>
        <taxon>Streptomyces</taxon>
    </lineage>
</organism>
<accession>A0A918FNG3</accession>
<feature type="domain" description="Putative adhesin Stv" evidence="2">
    <location>
        <begin position="75"/>
        <end position="146"/>
    </location>
</feature>
<evidence type="ECO:0000313" key="4">
    <source>
        <dbReference type="Proteomes" id="UP000658320"/>
    </source>
</evidence>
<evidence type="ECO:0000256" key="1">
    <source>
        <dbReference type="SAM" id="MobiDB-lite"/>
    </source>
</evidence>
<dbReference type="Pfam" id="PF14106">
    <property type="entry name" value="DUF4279"/>
    <property type="match status" value="1"/>
</dbReference>
<sequence length="318" mass="34967">MATKEGLESAAQRGAREGLEREAARGSGDAMPERADVMQELRESNPQIVNQKWPDTDGRYYADRVLAGGRPDGEKVFAGHGYIEFGAGDIVVPEGTSISFCVQHGDQLPGLNGLTVERGVYPGGYSETFHAGDRIPNYTLAPPVSSAPVVSVCSRTRRPLPKGSSWESCWSQDDLTCEEPCMDVTEERHWVLTDVSLVIKGRDLHPEEITPFLDIGPTGVRNPGPSKWGRPGEIDGQWRISCDERTSRNFHEQLDSILSTAERKRTELRQLAEQGYEVTVSLLGFSGNESTLALQPEEIKRIAILGFPLTVAASMNER</sequence>
<evidence type="ECO:0000313" key="3">
    <source>
        <dbReference type="EMBL" id="GGR60258.1"/>
    </source>
</evidence>
<evidence type="ECO:0000259" key="2">
    <source>
        <dbReference type="Pfam" id="PF21527"/>
    </source>
</evidence>
<feature type="region of interest" description="Disordered" evidence="1">
    <location>
        <begin position="1"/>
        <end position="33"/>
    </location>
</feature>
<dbReference type="AlphaFoldDB" id="A0A918FNG3"/>